<name>A0A183T7W8_SCHSO</name>
<sequence>MDGGCGDTRAEVHPTLVEELAVHMVGDVDPGAFFTPLLYKVVTKIEVYLVCSDKAVDVGLVQPVLISEQNIDVCVVISEPVLVLTTCTAEEIQGSGLDRVPQLALAVLRGGVLVDDWEVGQSVGQFVTEMEMVSRHI</sequence>
<proteinExistence type="predicted"/>
<keyword evidence="2" id="KW-1185">Reference proteome</keyword>
<dbReference type="WBParaSite" id="SSLN_0001303901-mRNA-1">
    <property type="protein sequence ID" value="SSLN_0001303901-mRNA-1"/>
    <property type="gene ID" value="SSLN_0001303901"/>
</dbReference>
<evidence type="ECO:0000313" key="2">
    <source>
        <dbReference type="Proteomes" id="UP000275846"/>
    </source>
</evidence>
<gene>
    <name evidence="1" type="ORF">SSLN_LOCUS12565</name>
</gene>
<organism evidence="3">
    <name type="scientific">Schistocephalus solidus</name>
    <name type="common">Tapeworm</name>
    <dbReference type="NCBI Taxonomy" id="70667"/>
    <lineage>
        <taxon>Eukaryota</taxon>
        <taxon>Metazoa</taxon>
        <taxon>Spiralia</taxon>
        <taxon>Lophotrochozoa</taxon>
        <taxon>Platyhelminthes</taxon>
        <taxon>Cestoda</taxon>
        <taxon>Eucestoda</taxon>
        <taxon>Diphyllobothriidea</taxon>
        <taxon>Diphyllobothriidae</taxon>
        <taxon>Schistocephalus</taxon>
    </lineage>
</organism>
<dbReference type="EMBL" id="UYSU01037367">
    <property type="protein sequence ID" value="VDL98950.1"/>
    <property type="molecule type" value="Genomic_DNA"/>
</dbReference>
<dbReference type="AlphaFoldDB" id="A0A183T7W8"/>
<protein>
    <submittedName>
        <fullName evidence="1 3">Uncharacterized protein</fullName>
    </submittedName>
</protein>
<reference evidence="3" key="1">
    <citation type="submission" date="2016-06" db="UniProtKB">
        <authorList>
            <consortium name="WormBaseParasite"/>
        </authorList>
    </citation>
    <scope>IDENTIFICATION</scope>
</reference>
<evidence type="ECO:0000313" key="3">
    <source>
        <dbReference type="WBParaSite" id="SSLN_0001303901-mRNA-1"/>
    </source>
</evidence>
<reference evidence="1 2" key="2">
    <citation type="submission" date="2018-11" db="EMBL/GenBank/DDBJ databases">
        <authorList>
            <consortium name="Pathogen Informatics"/>
        </authorList>
    </citation>
    <scope>NUCLEOTIDE SEQUENCE [LARGE SCALE GENOMIC DNA]</scope>
    <source>
        <strain evidence="1 2">NST_G2</strain>
    </source>
</reference>
<dbReference type="Proteomes" id="UP000275846">
    <property type="component" value="Unassembled WGS sequence"/>
</dbReference>
<accession>A0A183T7W8</accession>
<evidence type="ECO:0000313" key="1">
    <source>
        <dbReference type="EMBL" id="VDL98950.1"/>
    </source>
</evidence>